<accession>A0ABQ6MCX3</accession>
<evidence type="ECO:0000313" key="2">
    <source>
        <dbReference type="EMBL" id="GMI24040.1"/>
    </source>
</evidence>
<feature type="region of interest" description="Disordered" evidence="1">
    <location>
        <begin position="86"/>
        <end position="123"/>
    </location>
</feature>
<sequence>MPDNSLIGTVVRSISTGLEDISLFLSSLTVASIQAFFISVYEATRDYVTSVPIDDDHKQALSMGLGLGLAIAITLTMFPGEPFDYTKLDGGKEEGTPVDKEDEAAIDDSATPEEKEAAEKRKVASKTSKEAVAEISKQIKKAPDGQLSMDWDEARILKKMKRVQKIFGLTDEQMFQAIANAKKEHAGQKVTMNDVNAQADGDGFSLSQKVDVFVYAALILAFFYFVRRDGVDGSIGRAFRVHFPKEARALGIVGDLNEEVWRMNEGEAN</sequence>
<comment type="caution">
    <text evidence="2">The sequence shown here is derived from an EMBL/GenBank/DDBJ whole genome shotgun (WGS) entry which is preliminary data.</text>
</comment>
<reference evidence="2 3" key="1">
    <citation type="journal article" date="2023" name="Commun. Biol.">
        <title>Genome analysis of Parmales, the sister group of diatoms, reveals the evolutionary specialization of diatoms from phago-mixotrophs to photoautotrophs.</title>
        <authorList>
            <person name="Ban H."/>
            <person name="Sato S."/>
            <person name="Yoshikawa S."/>
            <person name="Yamada K."/>
            <person name="Nakamura Y."/>
            <person name="Ichinomiya M."/>
            <person name="Sato N."/>
            <person name="Blanc-Mathieu R."/>
            <person name="Endo H."/>
            <person name="Kuwata A."/>
            <person name="Ogata H."/>
        </authorList>
    </citation>
    <scope>NUCLEOTIDE SEQUENCE [LARGE SCALE GENOMIC DNA]</scope>
</reference>
<dbReference type="EMBL" id="BRYB01001366">
    <property type="protein sequence ID" value="GMI24040.1"/>
    <property type="molecule type" value="Genomic_DNA"/>
</dbReference>
<evidence type="ECO:0000313" key="3">
    <source>
        <dbReference type="Proteomes" id="UP001165060"/>
    </source>
</evidence>
<evidence type="ECO:0000256" key="1">
    <source>
        <dbReference type="SAM" id="MobiDB-lite"/>
    </source>
</evidence>
<protein>
    <submittedName>
        <fullName evidence="2">Uncharacterized protein</fullName>
    </submittedName>
</protein>
<proteinExistence type="predicted"/>
<organism evidence="2 3">
    <name type="scientific">Tetraparma gracilis</name>
    <dbReference type="NCBI Taxonomy" id="2962635"/>
    <lineage>
        <taxon>Eukaryota</taxon>
        <taxon>Sar</taxon>
        <taxon>Stramenopiles</taxon>
        <taxon>Ochrophyta</taxon>
        <taxon>Bolidophyceae</taxon>
        <taxon>Parmales</taxon>
        <taxon>Triparmaceae</taxon>
        <taxon>Tetraparma</taxon>
    </lineage>
</organism>
<feature type="compositionally biased region" description="Basic and acidic residues" evidence="1">
    <location>
        <begin position="86"/>
        <end position="99"/>
    </location>
</feature>
<keyword evidence="3" id="KW-1185">Reference proteome</keyword>
<gene>
    <name evidence="2" type="ORF">TeGR_g12074</name>
</gene>
<dbReference type="Proteomes" id="UP001165060">
    <property type="component" value="Unassembled WGS sequence"/>
</dbReference>
<name>A0ABQ6MCX3_9STRA</name>
<feature type="compositionally biased region" description="Basic and acidic residues" evidence="1">
    <location>
        <begin position="112"/>
        <end position="123"/>
    </location>
</feature>